<reference evidence="1 2" key="1">
    <citation type="submission" date="2015-01" db="EMBL/GenBank/DDBJ databases">
        <title>Evolution of Trichinella species and genotypes.</title>
        <authorList>
            <person name="Korhonen P.K."/>
            <person name="Edoardo P."/>
            <person name="Giuseppe L.R."/>
            <person name="Gasser R.B."/>
        </authorList>
    </citation>
    <scope>NUCLEOTIDE SEQUENCE [LARGE SCALE GENOMIC DNA]</scope>
    <source>
        <strain evidence="1">ISS13</strain>
    </source>
</reference>
<sequence length="319" mass="36908">MAVQQLGPGYLLNTRTQTSQQPLLRSNCRPSGLTARGYGLLKQKPSFNCVKFQHHSVAADVDDLLEPVGNNPYEVLKCRLLECYCWCILNTAVSSTLPLGKFQSFQEFSKKIKATESINSLLNTTLKNSRFLFYDPLNDRLHLLRHHLLTYNSVPRRLPPDGLEVARKEFDILLHLCIIRPTSSSWAFSFTHEVNVWRLCDDYRHLYNIPHLNDFLSRLSGRRIFSKVDAIRSNQQIPVVKENVPKTAITTAFVLFECVRMPFRLNKSCDEVTRRLEFCFVYLDGILVASRTKEGYEEHLINLFRRFESPEPQTFPPQP</sequence>
<dbReference type="AlphaFoldDB" id="A0A0V1EIR3"/>
<organism evidence="1 2">
    <name type="scientific">Trichinella pseudospiralis</name>
    <name type="common">Parasitic roundworm</name>
    <dbReference type="NCBI Taxonomy" id="6337"/>
    <lineage>
        <taxon>Eukaryota</taxon>
        <taxon>Metazoa</taxon>
        <taxon>Ecdysozoa</taxon>
        <taxon>Nematoda</taxon>
        <taxon>Enoplea</taxon>
        <taxon>Dorylaimia</taxon>
        <taxon>Trichinellida</taxon>
        <taxon>Trichinellidae</taxon>
        <taxon>Trichinella</taxon>
    </lineage>
</organism>
<dbReference type="PANTHER" id="PTHR24559:SF444">
    <property type="entry name" value="REVERSE TRANSCRIPTASE DOMAIN-CONTAINING PROTEIN"/>
    <property type="match status" value="1"/>
</dbReference>
<dbReference type="Gene3D" id="3.30.70.270">
    <property type="match status" value="1"/>
</dbReference>
<evidence type="ECO:0000313" key="2">
    <source>
        <dbReference type="Proteomes" id="UP000054632"/>
    </source>
</evidence>
<dbReference type="EMBL" id="JYDR01000032">
    <property type="protein sequence ID" value="KRY73694.1"/>
    <property type="molecule type" value="Genomic_DNA"/>
</dbReference>
<dbReference type="InterPro" id="IPR043128">
    <property type="entry name" value="Rev_trsase/Diguanyl_cyclase"/>
</dbReference>
<dbReference type="SUPFAM" id="SSF56672">
    <property type="entry name" value="DNA/RNA polymerases"/>
    <property type="match status" value="1"/>
</dbReference>
<dbReference type="Proteomes" id="UP000054632">
    <property type="component" value="Unassembled WGS sequence"/>
</dbReference>
<evidence type="ECO:0000313" key="1">
    <source>
        <dbReference type="EMBL" id="KRY73694.1"/>
    </source>
</evidence>
<dbReference type="PANTHER" id="PTHR24559">
    <property type="entry name" value="TRANSPOSON TY3-I GAG-POL POLYPROTEIN"/>
    <property type="match status" value="1"/>
</dbReference>
<name>A0A0V1EIR3_TRIPS</name>
<proteinExistence type="predicted"/>
<accession>A0A0V1EIR3</accession>
<dbReference type="InterPro" id="IPR053134">
    <property type="entry name" value="RNA-dir_DNA_polymerase"/>
</dbReference>
<protein>
    <submittedName>
        <fullName evidence="1">Polyprotein P3</fullName>
    </submittedName>
</protein>
<dbReference type="Gene3D" id="3.10.10.10">
    <property type="entry name" value="HIV Type 1 Reverse Transcriptase, subunit A, domain 1"/>
    <property type="match status" value="1"/>
</dbReference>
<gene>
    <name evidence="1" type="ORF">T4A_5026</name>
</gene>
<comment type="caution">
    <text evidence="1">The sequence shown here is derived from an EMBL/GenBank/DDBJ whole genome shotgun (WGS) entry which is preliminary data.</text>
</comment>
<dbReference type="CDD" id="cd01647">
    <property type="entry name" value="RT_LTR"/>
    <property type="match status" value="1"/>
</dbReference>
<dbReference type="InterPro" id="IPR043502">
    <property type="entry name" value="DNA/RNA_pol_sf"/>
</dbReference>